<gene>
    <name evidence="4" type="ORF">ASPCAL06057</name>
</gene>
<dbReference type="STRING" id="454130.A0A0U4Z5D6"/>
<evidence type="ECO:0000313" key="4">
    <source>
        <dbReference type="EMBL" id="CEL04933.1"/>
    </source>
</evidence>
<accession>A0A0U4Z5D6</accession>
<dbReference type="InterPro" id="IPR040167">
    <property type="entry name" value="TF_CP2-like"/>
</dbReference>
<evidence type="ECO:0000259" key="3">
    <source>
        <dbReference type="PROSITE" id="PS51968"/>
    </source>
</evidence>
<keyword evidence="2" id="KW-0732">Signal</keyword>
<protein>
    <recommendedName>
        <fullName evidence="3">Grh/CP2 DB domain-containing protein</fullName>
    </recommendedName>
</protein>
<feature type="compositionally biased region" description="Polar residues" evidence="1">
    <location>
        <begin position="660"/>
        <end position="671"/>
    </location>
</feature>
<evidence type="ECO:0000256" key="2">
    <source>
        <dbReference type="SAM" id="SignalP"/>
    </source>
</evidence>
<dbReference type="Pfam" id="PF04516">
    <property type="entry name" value="CP2"/>
    <property type="match status" value="1"/>
</dbReference>
<name>A0A0U4Z5D6_ASPCI</name>
<evidence type="ECO:0000256" key="1">
    <source>
        <dbReference type="SAM" id="MobiDB-lite"/>
    </source>
</evidence>
<reference evidence="5" key="1">
    <citation type="journal article" date="2016" name="Genome Announc.">
        <title>Draft genome sequences of fungus Aspergillus calidoustus.</title>
        <authorList>
            <person name="Horn F."/>
            <person name="Linde J."/>
            <person name="Mattern D.J."/>
            <person name="Walther G."/>
            <person name="Guthke R."/>
            <person name="Scherlach K."/>
            <person name="Martin K."/>
            <person name="Brakhage A.A."/>
            <person name="Petzke L."/>
            <person name="Valiante V."/>
        </authorList>
    </citation>
    <scope>NUCLEOTIDE SEQUENCE [LARGE SCALE GENOMIC DNA]</scope>
    <source>
        <strain evidence="5">SF006504</strain>
    </source>
</reference>
<feature type="region of interest" description="Disordered" evidence="1">
    <location>
        <begin position="650"/>
        <end position="671"/>
    </location>
</feature>
<dbReference type="GO" id="GO:0005634">
    <property type="term" value="C:nucleus"/>
    <property type="evidence" value="ECO:0007669"/>
    <property type="project" value="TreeGrafter"/>
</dbReference>
<dbReference type="PROSITE" id="PS51968">
    <property type="entry name" value="GRH_CP2_DB"/>
    <property type="match status" value="1"/>
</dbReference>
<dbReference type="EMBL" id="CDMC01000004">
    <property type="protein sequence ID" value="CEL04933.1"/>
    <property type="molecule type" value="Genomic_DNA"/>
</dbReference>
<dbReference type="AlphaFoldDB" id="A0A0U4Z5D6"/>
<evidence type="ECO:0000313" key="5">
    <source>
        <dbReference type="Proteomes" id="UP000054771"/>
    </source>
</evidence>
<feature type="region of interest" description="Disordered" evidence="1">
    <location>
        <begin position="245"/>
        <end position="271"/>
    </location>
</feature>
<dbReference type="PANTHER" id="PTHR11037">
    <property type="entry name" value="TRANSCRIPTION FACTOR CP2"/>
    <property type="match status" value="1"/>
</dbReference>
<dbReference type="OrthoDB" id="7680836at2759"/>
<dbReference type="InterPro" id="IPR007604">
    <property type="entry name" value="CP2"/>
</dbReference>
<dbReference type="PANTHER" id="PTHR11037:SF20">
    <property type="entry name" value="PROTEIN GRAINYHEAD"/>
    <property type="match status" value="1"/>
</dbReference>
<feature type="signal peptide" evidence="2">
    <location>
        <begin position="1"/>
        <end position="31"/>
    </location>
</feature>
<dbReference type="GO" id="GO:0000978">
    <property type="term" value="F:RNA polymerase II cis-regulatory region sequence-specific DNA binding"/>
    <property type="evidence" value="ECO:0007669"/>
    <property type="project" value="TreeGrafter"/>
</dbReference>
<dbReference type="Proteomes" id="UP000054771">
    <property type="component" value="Unassembled WGS sequence"/>
</dbReference>
<sequence length="804" mass="89038">MTTPLSTCSRGLRRGSAFLQLLLVALTSSRSSINSHSLPYYVRPAPYRSCGLCAYANRSPPLALQFPDFEPMKGGTLYYEPPPSGNGHGTPSSAYVYLGEALATRVRSSQEVYFRNIQFGTHHRSRSTVQPCSMDLSMLGEEVPLEPQTEYSNTFCGQIPYALQPSFTIAPDLHTTNPAIMMMDSRSFQYMLSSNHAPGYYFPNSGSSSLANGVGDQTTHLQHATSTTFSCPPLHQPRAHNARNNFEAASPRPPGPEAVFPQQQQIEGNEHSRSRYRVVLRVPTAMVTQAAAAPVTYLNKGQKYRLTVTDTDPPPHPSDRFRARYRTHVAIAFHREDQRSDPDAHWRLWRAGRGLSGPGQYDEEAGGGTGSGSLCAIELCLDKLRSVGTGLNADGINDRGQNVQLETSSFNGFCVLWSCNRSATGTSTSMLPLPECTITVRFNFLTTDFCHYKGVKGFPVRLCARTEMVADNLGESSPMSSQEERAAAEVCYCKVNLFRMYGAERKLAADAAGVRKAWEKVCREIQKRQPNPGSYTSKTVGTRTSLGSEAAGEVFMNSGHKKQMRILEQLQQKLASLQAMLSSARPVTLFSLRGDASDIPDWSRVNHSTRYKDASALYGDRQSTISGQDCPDESSSSSSMMSYQWGTNLLLGPENPSPSGPHNKTPSNQALKISRNRFEDEQRRYIEVLDIDPNYQPPAQQQSQSVACFYIGFAGRTQTQVDYHVAVYLTEWTAHSLIEGISGKLGIDPRRVWRVLLVRGDSLQVVDDSVVRGIADGQDMLAEILERWEFDCASENPIEIRLRY</sequence>
<keyword evidence="5" id="KW-1185">Reference proteome</keyword>
<proteinExistence type="predicted"/>
<feature type="domain" description="Grh/CP2 DB" evidence="3">
    <location>
        <begin position="272"/>
        <end position="563"/>
    </location>
</feature>
<dbReference type="GO" id="GO:0001228">
    <property type="term" value="F:DNA-binding transcription activator activity, RNA polymerase II-specific"/>
    <property type="evidence" value="ECO:0007669"/>
    <property type="project" value="TreeGrafter"/>
</dbReference>
<organism evidence="4 5">
    <name type="scientific">Aspergillus calidoustus</name>
    <dbReference type="NCBI Taxonomy" id="454130"/>
    <lineage>
        <taxon>Eukaryota</taxon>
        <taxon>Fungi</taxon>
        <taxon>Dikarya</taxon>
        <taxon>Ascomycota</taxon>
        <taxon>Pezizomycotina</taxon>
        <taxon>Eurotiomycetes</taxon>
        <taxon>Eurotiomycetidae</taxon>
        <taxon>Eurotiales</taxon>
        <taxon>Aspergillaceae</taxon>
        <taxon>Aspergillus</taxon>
        <taxon>Aspergillus subgen. Nidulantes</taxon>
    </lineage>
</organism>
<feature type="chain" id="PRO_5006854727" description="Grh/CP2 DB domain-containing protein" evidence="2">
    <location>
        <begin position="32"/>
        <end position="804"/>
    </location>
</feature>